<reference evidence="7" key="1">
    <citation type="submission" date="2010-08" db="EMBL/GenBank/DDBJ databases">
        <authorList>
            <consortium name="Caenorhabditis japonica Sequencing Consortium"/>
            <person name="Wilson R.K."/>
        </authorList>
    </citation>
    <scope>NUCLEOTIDE SEQUENCE [LARGE SCALE GENOMIC DNA]</scope>
    <source>
        <strain evidence="7">DF5081</strain>
    </source>
</reference>
<comment type="function">
    <text evidence="4">Reversible hydration of carbon dioxide.</text>
</comment>
<feature type="domain" description="Alpha-carbonic anhydrase" evidence="5">
    <location>
        <begin position="26"/>
        <end position="280"/>
    </location>
</feature>
<protein>
    <recommendedName>
        <fullName evidence="4">Carbonic anhydrase</fullName>
        <ecNumber evidence="4">4.2.1.1</ecNumber>
    </recommendedName>
</protein>
<evidence type="ECO:0000313" key="6">
    <source>
        <dbReference type="EnsemblMetazoa" id="CJA08637.1"/>
    </source>
</evidence>
<comment type="catalytic activity">
    <reaction evidence="4">
        <text>hydrogencarbonate + H(+) = CO2 + H2O</text>
        <dbReference type="Rhea" id="RHEA:10748"/>
        <dbReference type="ChEBI" id="CHEBI:15377"/>
        <dbReference type="ChEBI" id="CHEBI:15378"/>
        <dbReference type="ChEBI" id="CHEBI:16526"/>
        <dbReference type="ChEBI" id="CHEBI:17544"/>
        <dbReference type="EC" id="4.2.1.1"/>
    </reaction>
</comment>
<dbReference type="InterPro" id="IPR001148">
    <property type="entry name" value="CA_dom"/>
</dbReference>
<dbReference type="PROSITE" id="PS00162">
    <property type="entry name" value="ALPHA_CA_1"/>
    <property type="match status" value="1"/>
</dbReference>
<dbReference type="SUPFAM" id="SSF51069">
    <property type="entry name" value="Carbonic anhydrase"/>
    <property type="match status" value="1"/>
</dbReference>
<dbReference type="Pfam" id="PF00194">
    <property type="entry name" value="Carb_anhydrase"/>
    <property type="match status" value="1"/>
</dbReference>
<reference evidence="6" key="2">
    <citation type="submission" date="2022-06" db="UniProtKB">
        <authorList>
            <consortium name="EnsemblMetazoa"/>
        </authorList>
    </citation>
    <scope>IDENTIFICATION</scope>
    <source>
        <strain evidence="6">DF5081</strain>
    </source>
</reference>
<evidence type="ECO:0000256" key="1">
    <source>
        <dbReference type="ARBA" id="ARBA00010718"/>
    </source>
</evidence>
<dbReference type="InterPro" id="IPR036398">
    <property type="entry name" value="CA_dom_sf"/>
</dbReference>
<dbReference type="SMART" id="SM01057">
    <property type="entry name" value="Carb_anhydrase"/>
    <property type="match status" value="1"/>
</dbReference>
<dbReference type="GO" id="GO:0005737">
    <property type="term" value="C:cytoplasm"/>
    <property type="evidence" value="ECO:0007669"/>
    <property type="project" value="TreeGrafter"/>
</dbReference>
<dbReference type="EC" id="4.2.1.1" evidence="4"/>
<evidence type="ECO:0000256" key="3">
    <source>
        <dbReference type="ARBA" id="ARBA00022833"/>
    </source>
</evidence>
<organism evidence="6 7">
    <name type="scientific">Caenorhabditis japonica</name>
    <dbReference type="NCBI Taxonomy" id="281687"/>
    <lineage>
        <taxon>Eukaryota</taxon>
        <taxon>Metazoa</taxon>
        <taxon>Ecdysozoa</taxon>
        <taxon>Nematoda</taxon>
        <taxon>Chromadorea</taxon>
        <taxon>Rhabditida</taxon>
        <taxon>Rhabditina</taxon>
        <taxon>Rhabditomorpha</taxon>
        <taxon>Rhabditoidea</taxon>
        <taxon>Rhabditidae</taxon>
        <taxon>Peloderinae</taxon>
        <taxon>Caenorhabditis</taxon>
    </lineage>
</organism>
<dbReference type="Proteomes" id="UP000005237">
    <property type="component" value="Unassembled WGS sequence"/>
</dbReference>
<keyword evidence="4" id="KW-0456">Lyase</keyword>
<dbReference type="EnsemblMetazoa" id="CJA08637.1">
    <property type="protein sequence ID" value="CJA08637.1"/>
    <property type="gene ID" value="WBGene00127841"/>
</dbReference>
<keyword evidence="7" id="KW-1185">Reference proteome</keyword>
<dbReference type="PROSITE" id="PS51144">
    <property type="entry name" value="ALPHA_CA_2"/>
    <property type="match status" value="1"/>
</dbReference>
<comment type="similarity">
    <text evidence="1 4">Belongs to the alpha-carbonic anhydrase family.</text>
</comment>
<dbReference type="GO" id="GO:0008270">
    <property type="term" value="F:zinc ion binding"/>
    <property type="evidence" value="ECO:0007669"/>
    <property type="project" value="UniProtKB-UniRule"/>
</dbReference>
<proteinExistence type="inferred from homology"/>
<dbReference type="PANTHER" id="PTHR18952">
    <property type="entry name" value="CARBONIC ANHYDRASE"/>
    <property type="match status" value="1"/>
</dbReference>
<comment type="cofactor">
    <cofactor evidence="4">
        <name>Zn(2+)</name>
        <dbReference type="ChEBI" id="CHEBI:29105"/>
    </cofactor>
</comment>
<keyword evidence="2 4" id="KW-0479">Metal-binding</keyword>
<keyword evidence="4" id="KW-0732">Signal</keyword>
<dbReference type="InterPro" id="IPR018338">
    <property type="entry name" value="Carbonic_anhydrase_a-class_CS"/>
</dbReference>
<dbReference type="Gene3D" id="3.10.200.10">
    <property type="entry name" value="Alpha carbonic anhydrase"/>
    <property type="match status" value="1"/>
</dbReference>
<evidence type="ECO:0000256" key="4">
    <source>
        <dbReference type="RuleBase" id="RU367011"/>
    </source>
</evidence>
<evidence type="ECO:0000259" key="5">
    <source>
        <dbReference type="PROSITE" id="PS51144"/>
    </source>
</evidence>
<keyword evidence="3 4" id="KW-0862">Zinc</keyword>
<dbReference type="GO" id="GO:0004089">
    <property type="term" value="F:carbonate dehydratase activity"/>
    <property type="evidence" value="ECO:0007669"/>
    <property type="project" value="UniProtKB-UniRule"/>
</dbReference>
<feature type="chain" id="PRO_5035968382" description="Carbonic anhydrase" evidence="4">
    <location>
        <begin position="21"/>
        <end position="310"/>
    </location>
</feature>
<evidence type="ECO:0000256" key="2">
    <source>
        <dbReference type="ARBA" id="ARBA00022723"/>
    </source>
</evidence>
<dbReference type="AlphaFoldDB" id="A0A8R1HR45"/>
<feature type="signal peptide" evidence="4">
    <location>
        <begin position="1"/>
        <end position="20"/>
    </location>
</feature>
<evidence type="ECO:0000313" key="7">
    <source>
        <dbReference type="Proteomes" id="UP000005237"/>
    </source>
</evidence>
<sequence>MTSYLFALSSLFGLLAVVLCGPGADHEWGYDEGNGPDTWQGKCQNHLKQSPIDIRAPDVDYALLHRMHFLNYDMDGIIELSNTGRTLFASGFEKWQHKQPMIQGGGLRHRYKLAQFHLHWGQNDAVGSEHALGSLHYPAELHLVHVREGLTIKEALSRPDGLAVVGVFLTKTTDPIANNFSPISEKLHDLKHSGNKTELKNFRTKYVLPLDTEAFYRYEGSLTTPDCSEAVIWTIIAEPLAISSHQLHLLRQLHNKELIKSDKNYRPLQPLNGRRVQFRPSKLDRAQICSVATNISILTTVAALIIAQFF</sequence>
<dbReference type="PANTHER" id="PTHR18952:SF250">
    <property type="entry name" value="CARBONIC ANHYDRASE 5-RELATED"/>
    <property type="match status" value="1"/>
</dbReference>
<name>A0A8R1HR45_CAEJA</name>
<dbReference type="InterPro" id="IPR023561">
    <property type="entry name" value="Carbonic_anhydrase_a-class"/>
</dbReference>
<dbReference type="CDD" id="cd00326">
    <property type="entry name" value="alpha_CA"/>
    <property type="match status" value="1"/>
</dbReference>
<accession>A0A8R1HR45</accession>